<dbReference type="Gene3D" id="3.40.140.10">
    <property type="entry name" value="Cytidine Deaminase, domain 2"/>
    <property type="match status" value="1"/>
</dbReference>
<evidence type="ECO:0000313" key="11">
    <source>
        <dbReference type="EMBL" id="KAE9398061.1"/>
    </source>
</evidence>
<feature type="compositionally biased region" description="Low complexity" evidence="9">
    <location>
        <begin position="227"/>
        <end position="262"/>
    </location>
</feature>
<dbReference type="InterPro" id="IPR000555">
    <property type="entry name" value="JAMM/MPN+_dom"/>
</dbReference>
<dbReference type="CDD" id="cd08066">
    <property type="entry name" value="MPN_AMSH_like"/>
    <property type="match status" value="1"/>
</dbReference>
<dbReference type="PANTHER" id="PTHR12947">
    <property type="entry name" value="AMSH-LIKE PROTEASE"/>
    <property type="match status" value="1"/>
</dbReference>
<keyword evidence="12" id="KW-1185">Reference proteome</keyword>
<dbReference type="PANTHER" id="PTHR12947:SF13">
    <property type="entry name" value="FI19924P1"/>
    <property type="match status" value="1"/>
</dbReference>
<evidence type="ECO:0000259" key="10">
    <source>
        <dbReference type="PROSITE" id="PS50249"/>
    </source>
</evidence>
<feature type="region of interest" description="Disordered" evidence="9">
    <location>
        <begin position="386"/>
        <end position="422"/>
    </location>
</feature>
<dbReference type="GO" id="GO:0006508">
    <property type="term" value="P:proteolysis"/>
    <property type="evidence" value="ECO:0007669"/>
    <property type="project" value="UniProtKB-KW"/>
</dbReference>
<keyword evidence="3" id="KW-0645">Protease</keyword>
<sequence length="600" mass="67316">MASQQPPRRRPAMISELAALAQETSWDENGSFKYFLRLAEKYRKDAKESVARGELEDAFIAFARSASIVLEKLPGHRDYTTALNLSQRNNLSLNGKEILDNLGHLKPILLDRFDQWSAQHPDYEDSPPPPSAVESQQQEHERIMGEEARKAQEEADMARRRQQQQQQQPPPTSFAASSAVLSAKAAAGIAASRDTGPINQRQQQEEMHARSQEMMRRRQEEKLRTHSSSPSVSSYPSSGATIPNSTFSMPTPSSSLSPSTTSYHTASRASPAFQPPPVSQPNMYRSTSQQAPSILPLEHPPRFEDDSTDSERENWSKAQRYASPVRPARSPQPPPMTTMSPAPPERIEYPKLMNLHQKTQGYRPSQDSMFRYDSQRRDQYDTYQRENYHPLPQPPSQPPYIAPPPPIPPPPESSTSSAKPELSNGLKIVHLPRDCLNRFLTIAKVNTARDRETCGLLLGKDKGNRFVVTTLLVPKQHSTSDTCTMDEEELILQVTEERALITLGWIHTHPSQSCFMSSVDLHTHSAFQRMLPESFAVVCAPSSVPNFGIFRLTDPPGLGLILSCNVKEAFHPHPDAPIYTDAERGHVQMKDLNLEIVDLR</sequence>
<keyword evidence="4" id="KW-0479">Metal-binding</keyword>
<dbReference type="AlphaFoldDB" id="A0A6A4HKJ4"/>
<evidence type="ECO:0000256" key="1">
    <source>
        <dbReference type="ARBA" id="ARBA00001947"/>
    </source>
</evidence>
<feature type="compositionally biased region" description="Basic and acidic residues" evidence="9">
    <location>
        <begin position="203"/>
        <end position="224"/>
    </location>
</feature>
<reference evidence="11" key="1">
    <citation type="journal article" date="2019" name="Environ. Microbiol.">
        <title>Fungal ecological strategies reflected in gene transcription - a case study of two litter decomposers.</title>
        <authorList>
            <person name="Barbi F."/>
            <person name="Kohler A."/>
            <person name="Barry K."/>
            <person name="Baskaran P."/>
            <person name="Daum C."/>
            <person name="Fauchery L."/>
            <person name="Ihrmark K."/>
            <person name="Kuo A."/>
            <person name="LaButti K."/>
            <person name="Lipzen A."/>
            <person name="Morin E."/>
            <person name="Grigoriev I.V."/>
            <person name="Henrissat B."/>
            <person name="Lindahl B."/>
            <person name="Martin F."/>
        </authorList>
    </citation>
    <scope>NUCLEOTIDE SEQUENCE</scope>
    <source>
        <strain evidence="11">JB14</strain>
    </source>
</reference>
<keyword evidence="6" id="KW-0378">Hydrolase</keyword>
<evidence type="ECO:0000313" key="12">
    <source>
        <dbReference type="Proteomes" id="UP000799118"/>
    </source>
</evidence>
<evidence type="ECO:0000256" key="3">
    <source>
        <dbReference type="ARBA" id="ARBA00022670"/>
    </source>
</evidence>
<dbReference type="Proteomes" id="UP000799118">
    <property type="component" value="Unassembled WGS sequence"/>
</dbReference>
<name>A0A6A4HKJ4_9AGAR</name>
<evidence type="ECO:0000256" key="9">
    <source>
        <dbReference type="SAM" id="MobiDB-lite"/>
    </source>
</evidence>
<accession>A0A6A4HKJ4</accession>
<feature type="compositionally biased region" description="Pro residues" evidence="9">
    <location>
        <begin position="391"/>
        <end position="412"/>
    </location>
</feature>
<evidence type="ECO:0000256" key="4">
    <source>
        <dbReference type="ARBA" id="ARBA00022723"/>
    </source>
</evidence>
<dbReference type="OrthoDB" id="3640at2759"/>
<feature type="compositionally biased region" description="Basic and acidic residues" evidence="9">
    <location>
        <begin position="137"/>
        <end position="159"/>
    </location>
</feature>
<dbReference type="InterPro" id="IPR015063">
    <property type="entry name" value="USP8_dimer"/>
</dbReference>
<keyword evidence="5" id="KW-0833">Ubl conjugation pathway</keyword>
<feature type="compositionally biased region" description="Basic and acidic residues" evidence="9">
    <location>
        <begin position="299"/>
        <end position="315"/>
    </location>
</feature>
<feature type="compositionally biased region" description="Low complexity" evidence="9">
    <location>
        <begin position="163"/>
        <end position="192"/>
    </location>
</feature>
<evidence type="ECO:0000256" key="5">
    <source>
        <dbReference type="ARBA" id="ARBA00022786"/>
    </source>
</evidence>
<evidence type="ECO:0000256" key="6">
    <source>
        <dbReference type="ARBA" id="ARBA00022801"/>
    </source>
</evidence>
<keyword evidence="7" id="KW-0862">Zinc</keyword>
<dbReference type="GO" id="GO:0046872">
    <property type="term" value="F:metal ion binding"/>
    <property type="evidence" value="ECO:0007669"/>
    <property type="project" value="UniProtKB-KW"/>
</dbReference>
<feature type="region of interest" description="Disordered" evidence="9">
    <location>
        <begin position="118"/>
        <end position="346"/>
    </location>
</feature>
<comment type="cofactor">
    <cofactor evidence="1">
        <name>Zn(2+)</name>
        <dbReference type="ChEBI" id="CHEBI:29105"/>
    </cofactor>
</comment>
<dbReference type="GO" id="GO:0061578">
    <property type="term" value="F:K63-linked deubiquitinase activity"/>
    <property type="evidence" value="ECO:0007669"/>
    <property type="project" value="InterPro"/>
</dbReference>
<dbReference type="Gene3D" id="1.20.58.80">
    <property type="entry name" value="Phosphotransferase system, lactose/cellobiose-type IIA subunit"/>
    <property type="match status" value="1"/>
</dbReference>
<dbReference type="Pfam" id="PF01398">
    <property type="entry name" value="JAB"/>
    <property type="match status" value="1"/>
</dbReference>
<dbReference type="Pfam" id="PF08969">
    <property type="entry name" value="USP8_dimer"/>
    <property type="match status" value="1"/>
</dbReference>
<dbReference type="InterPro" id="IPR044098">
    <property type="entry name" value="STAMBP/STALP-like_MPN"/>
</dbReference>
<dbReference type="PROSITE" id="PS50249">
    <property type="entry name" value="MPN"/>
    <property type="match status" value="1"/>
</dbReference>
<gene>
    <name evidence="11" type="ORF">BT96DRAFT_883329</name>
</gene>
<dbReference type="EMBL" id="ML769488">
    <property type="protein sequence ID" value="KAE9398061.1"/>
    <property type="molecule type" value="Genomic_DNA"/>
</dbReference>
<evidence type="ECO:0000256" key="7">
    <source>
        <dbReference type="ARBA" id="ARBA00022833"/>
    </source>
</evidence>
<dbReference type="SUPFAM" id="SSF102712">
    <property type="entry name" value="JAB1/MPN domain"/>
    <property type="match status" value="1"/>
</dbReference>
<proteinExistence type="inferred from homology"/>
<dbReference type="GO" id="GO:0016020">
    <property type="term" value="C:membrane"/>
    <property type="evidence" value="ECO:0007669"/>
    <property type="project" value="TreeGrafter"/>
</dbReference>
<feature type="domain" description="MPN" evidence="10">
    <location>
        <begin position="428"/>
        <end position="558"/>
    </location>
</feature>
<evidence type="ECO:0000256" key="2">
    <source>
        <dbReference type="ARBA" id="ARBA00010981"/>
    </source>
</evidence>
<dbReference type="InterPro" id="IPR037518">
    <property type="entry name" value="MPN"/>
</dbReference>
<evidence type="ECO:0000256" key="8">
    <source>
        <dbReference type="ARBA" id="ARBA00023049"/>
    </source>
</evidence>
<feature type="compositionally biased region" description="Pro residues" evidence="9">
    <location>
        <begin position="330"/>
        <end position="344"/>
    </location>
</feature>
<comment type="similarity">
    <text evidence="2">Belongs to the peptidase M67C family.</text>
</comment>
<dbReference type="GO" id="GO:0070536">
    <property type="term" value="P:protein K63-linked deubiquitination"/>
    <property type="evidence" value="ECO:0007669"/>
    <property type="project" value="InterPro"/>
</dbReference>
<keyword evidence="8" id="KW-0482">Metalloprotease</keyword>
<feature type="compositionally biased region" description="Polar residues" evidence="9">
    <location>
        <begin position="280"/>
        <end position="292"/>
    </location>
</feature>
<protein>
    <submittedName>
        <fullName evidence="11">Mov34-domain-containing protein</fullName>
    </submittedName>
</protein>
<organism evidence="11 12">
    <name type="scientific">Gymnopus androsaceus JB14</name>
    <dbReference type="NCBI Taxonomy" id="1447944"/>
    <lineage>
        <taxon>Eukaryota</taxon>
        <taxon>Fungi</taxon>
        <taxon>Dikarya</taxon>
        <taxon>Basidiomycota</taxon>
        <taxon>Agaricomycotina</taxon>
        <taxon>Agaricomycetes</taxon>
        <taxon>Agaricomycetidae</taxon>
        <taxon>Agaricales</taxon>
        <taxon>Marasmiineae</taxon>
        <taxon>Omphalotaceae</taxon>
        <taxon>Gymnopus</taxon>
    </lineage>
</organism>
<dbReference type="GO" id="GO:0005768">
    <property type="term" value="C:endosome"/>
    <property type="evidence" value="ECO:0007669"/>
    <property type="project" value="TreeGrafter"/>
</dbReference>
<dbReference type="SMART" id="SM00232">
    <property type="entry name" value="JAB_MPN"/>
    <property type="match status" value="1"/>
</dbReference>
<dbReference type="GO" id="GO:0140492">
    <property type="term" value="F:metal-dependent deubiquitinase activity"/>
    <property type="evidence" value="ECO:0007669"/>
    <property type="project" value="InterPro"/>
</dbReference>